<feature type="transmembrane region" description="Helical" evidence="6">
    <location>
        <begin position="39"/>
        <end position="58"/>
    </location>
</feature>
<dbReference type="NCBIfam" id="NF041503">
    <property type="entry name" value="WZX_like"/>
    <property type="match status" value="1"/>
</dbReference>
<keyword evidence="2" id="KW-1003">Cell membrane</keyword>
<gene>
    <name evidence="7" type="ORF">GCM10007874_02340</name>
</gene>
<feature type="transmembrane region" description="Helical" evidence="6">
    <location>
        <begin position="105"/>
        <end position="126"/>
    </location>
</feature>
<evidence type="ECO:0000256" key="4">
    <source>
        <dbReference type="ARBA" id="ARBA00022989"/>
    </source>
</evidence>
<feature type="transmembrane region" description="Helical" evidence="6">
    <location>
        <begin position="360"/>
        <end position="381"/>
    </location>
</feature>
<evidence type="ECO:0000313" key="8">
    <source>
        <dbReference type="Proteomes" id="UP001156882"/>
    </source>
</evidence>
<feature type="transmembrane region" description="Helical" evidence="6">
    <location>
        <begin position="393"/>
        <end position="424"/>
    </location>
</feature>
<dbReference type="PANTHER" id="PTHR30250">
    <property type="entry name" value="PST FAMILY PREDICTED COLANIC ACID TRANSPORTER"/>
    <property type="match status" value="1"/>
</dbReference>
<evidence type="ECO:0000256" key="1">
    <source>
        <dbReference type="ARBA" id="ARBA00004651"/>
    </source>
</evidence>
<dbReference type="Proteomes" id="UP001156882">
    <property type="component" value="Unassembled WGS sequence"/>
</dbReference>
<sequence length="461" mass="50556">MRKSLIDLAIGILSQAMLVGSGLIMLPFAVTRLPQAEIGIWYIYLTIQAMVFLLDFGITDTFIRFFSYVFAGAKELKDTTIPAKSDDDRVDPVLLSALLDTAHRIFLYMTLLAGIVMVTAGSYYIHVMTEGVALRESVWPSWAIFVVTMLAQTYFQWQGAPLIGSGRARRNYEIAVRSRVAQVVFTILALLIFPSLTMMSLGFAIAAIAMRLDYHLALAPVRSMTRGTIWSRADHRELTLTLLRSARQLGGTVVGVMLTNRLVALAIGWYAGLHVSAQYSIANQALVSLASVAAVVQTMLGPRIAKAGVAGDREVLKSMFSQSLVFGWAVCIAGGAILITVVPPLLHLIGANTSLPPTPLLLLMILLYSLEMNMFVSTRLITTADNTIPYWKAMLITGGVIIVSVIMAGQLGLGLTGILFAQLLAQLAYNYWRWPVYCFNYLGLRLRDVPHYALSRLGRAS</sequence>
<evidence type="ECO:0000256" key="5">
    <source>
        <dbReference type="ARBA" id="ARBA00023136"/>
    </source>
</evidence>
<protein>
    <recommendedName>
        <fullName evidence="9">Membrane protein involved in the export of O-antigen and teichoic acid</fullName>
    </recommendedName>
</protein>
<evidence type="ECO:0000256" key="2">
    <source>
        <dbReference type="ARBA" id="ARBA00022475"/>
    </source>
</evidence>
<evidence type="ECO:0000313" key="7">
    <source>
        <dbReference type="EMBL" id="GLS17219.1"/>
    </source>
</evidence>
<keyword evidence="3 6" id="KW-0812">Transmembrane</keyword>
<feature type="transmembrane region" description="Helical" evidence="6">
    <location>
        <begin position="138"/>
        <end position="159"/>
    </location>
</feature>
<evidence type="ECO:0008006" key="9">
    <source>
        <dbReference type="Google" id="ProtNLM"/>
    </source>
</evidence>
<feature type="transmembrane region" description="Helical" evidence="6">
    <location>
        <begin position="180"/>
        <end position="210"/>
    </location>
</feature>
<proteinExistence type="predicted"/>
<feature type="transmembrane region" description="Helical" evidence="6">
    <location>
        <begin position="325"/>
        <end position="348"/>
    </location>
</feature>
<evidence type="ECO:0000256" key="6">
    <source>
        <dbReference type="SAM" id="Phobius"/>
    </source>
</evidence>
<reference evidence="8" key="1">
    <citation type="journal article" date="2019" name="Int. J. Syst. Evol. Microbiol.">
        <title>The Global Catalogue of Microorganisms (GCM) 10K type strain sequencing project: providing services to taxonomists for standard genome sequencing and annotation.</title>
        <authorList>
            <consortium name="The Broad Institute Genomics Platform"/>
            <consortium name="The Broad Institute Genome Sequencing Center for Infectious Disease"/>
            <person name="Wu L."/>
            <person name="Ma J."/>
        </authorList>
    </citation>
    <scope>NUCLEOTIDE SEQUENCE [LARGE SCALE GENOMIC DNA]</scope>
    <source>
        <strain evidence="8">NBRC 101365</strain>
    </source>
</reference>
<dbReference type="InterPro" id="IPR048122">
    <property type="entry name" value="WZX-like"/>
</dbReference>
<feature type="transmembrane region" description="Helical" evidence="6">
    <location>
        <begin position="249"/>
        <end position="273"/>
    </location>
</feature>
<keyword evidence="5 6" id="KW-0472">Membrane</keyword>
<organism evidence="7 8">
    <name type="scientific">Labrys miyagiensis</name>
    <dbReference type="NCBI Taxonomy" id="346912"/>
    <lineage>
        <taxon>Bacteria</taxon>
        <taxon>Pseudomonadati</taxon>
        <taxon>Pseudomonadota</taxon>
        <taxon>Alphaproteobacteria</taxon>
        <taxon>Hyphomicrobiales</taxon>
        <taxon>Xanthobacteraceae</taxon>
        <taxon>Labrys</taxon>
    </lineage>
</organism>
<dbReference type="PANTHER" id="PTHR30250:SF26">
    <property type="entry name" value="PSMA PROTEIN"/>
    <property type="match status" value="1"/>
</dbReference>
<feature type="transmembrane region" description="Helical" evidence="6">
    <location>
        <begin position="12"/>
        <end position="33"/>
    </location>
</feature>
<keyword evidence="8" id="KW-1185">Reference proteome</keyword>
<comment type="caution">
    <text evidence="7">The sequence shown here is derived from an EMBL/GenBank/DDBJ whole genome shotgun (WGS) entry which is preliminary data.</text>
</comment>
<name>A0ABQ6CEW4_9HYPH</name>
<dbReference type="EMBL" id="BSPC01000005">
    <property type="protein sequence ID" value="GLS17219.1"/>
    <property type="molecule type" value="Genomic_DNA"/>
</dbReference>
<dbReference type="RefSeq" id="WP_284310046.1">
    <property type="nucleotide sequence ID" value="NZ_BSPC01000005.1"/>
</dbReference>
<evidence type="ECO:0000256" key="3">
    <source>
        <dbReference type="ARBA" id="ARBA00022692"/>
    </source>
</evidence>
<accession>A0ABQ6CEW4</accession>
<comment type="subcellular location">
    <subcellularLocation>
        <location evidence="1">Cell membrane</location>
        <topology evidence="1">Multi-pass membrane protein</topology>
    </subcellularLocation>
</comment>
<keyword evidence="4 6" id="KW-1133">Transmembrane helix</keyword>
<dbReference type="InterPro" id="IPR050833">
    <property type="entry name" value="Poly_Biosynth_Transport"/>
</dbReference>